<dbReference type="SUPFAM" id="SSF52172">
    <property type="entry name" value="CheY-like"/>
    <property type="match status" value="1"/>
</dbReference>
<feature type="region of interest" description="Disordered" evidence="4">
    <location>
        <begin position="187"/>
        <end position="248"/>
    </location>
</feature>
<evidence type="ECO:0000256" key="4">
    <source>
        <dbReference type="SAM" id="MobiDB-lite"/>
    </source>
</evidence>
<name>A0A8H5CTW8_9AGAR</name>
<feature type="compositionally biased region" description="Low complexity" evidence="4">
    <location>
        <begin position="221"/>
        <end position="236"/>
    </location>
</feature>
<reference evidence="6 7" key="1">
    <citation type="journal article" date="2020" name="ISME J.">
        <title>Uncovering the hidden diversity of litter-decomposition mechanisms in mushroom-forming fungi.</title>
        <authorList>
            <person name="Floudas D."/>
            <person name="Bentzer J."/>
            <person name="Ahren D."/>
            <person name="Johansson T."/>
            <person name="Persson P."/>
            <person name="Tunlid A."/>
        </authorList>
    </citation>
    <scope>NUCLEOTIDE SEQUENCE [LARGE SCALE GENOMIC DNA]</scope>
    <source>
        <strain evidence="6 7">CBS 146.42</strain>
    </source>
</reference>
<feature type="compositionally biased region" description="Low complexity" evidence="4">
    <location>
        <begin position="388"/>
        <end position="412"/>
    </location>
</feature>
<keyword evidence="1 3" id="KW-0597">Phosphoprotein</keyword>
<feature type="region of interest" description="Disordered" evidence="4">
    <location>
        <begin position="631"/>
        <end position="723"/>
    </location>
</feature>
<evidence type="ECO:0000313" key="6">
    <source>
        <dbReference type="EMBL" id="KAF5347991.1"/>
    </source>
</evidence>
<evidence type="ECO:0000256" key="1">
    <source>
        <dbReference type="ARBA" id="ARBA00022553"/>
    </source>
</evidence>
<feature type="compositionally biased region" description="Gly residues" evidence="4">
    <location>
        <begin position="748"/>
        <end position="757"/>
    </location>
</feature>
<feature type="modified residue" description="4-aspartylphosphate" evidence="3">
    <location>
        <position position="527"/>
    </location>
</feature>
<dbReference type="SMART" id="SM00448">
    <property type="entry name" value="REC"/>
    <property type="match status" value="1"/>
</dbReference>
<feature type="compositionally biased region" description="Low complexity" evidence="4">
    <location>
        <begin position="308"/>
        <end position="320"/>
    </location>
</feature>
<evidence type="ECO:0000313" key="7">
    <source>
        <dbReference type="Proteomes" id="UP000559027"/>
    </source>
</evidence>
<dbReference type="PANTHER" id="PTHR45339:SF1">
    <property type="entry name" value="HYBRID SIGNAL TRANSDUCTION HISTIDINE KINASE J"/>
    <property type="match status" value="1"/>
</dbReference>
<feature type="compositionally biased region" description="Low complexity" evidence="4">
    <location>
        <begin position="130"/>
        <end position="142"/>
    </location>
</feature>
<protein>
    <recommendedName>
        <fullName evidence="5">Response regulatory domain-containing protein</fullName>
    </recommendedName>
</protein>
<feature type="compositionally biased region" description="Low complexity" evidence="4">
    <location>
        <begin position="631"/>
        <end position="641"/>
    </location>
</feature>
<comment type="caution">
    <text evidence="6">The sequence shown here is derived from an EMBL/GenBank/DDBJ whole genome shotgun (WGS) entry which is preliminary data.</text>
</comment>
<dbReference type="FunFam" id="3.40.50.2300:FF:000212">
    <property type="entry name" value="Stress response regulator/HFS transcription factor"/>
    <property type="match status" value="1"/>
</dbReference>
<dbReference type="AlphaFoldDB" id="A0A8H5CTW8"/>
<dbReference type="PROSITE" id="PS50110">
    <property type="entry name" value="RESPONSE_REGULATORY"/>
    <property type="match status" value="1"/>
</dbReference>
<feature type="compositionally biased region" description="Polar residues" evidence="4">
    <location>
        <begin position="658"/>
        <end position="668"/>
    </location>
</feature>
<dbReference type="PANTHER" id="PTHR45339">
    <property type="entry name" value="HYBRID SIGNAL TRANSDUCTION HISTIDINE KINASE J"/>
    <property type="match status" value="1"/>
</dbReference>
<feature type="domain" description="Response regulatory" evidence="5">
    <location>
        <begin position="478"/>
        <end position="592"/>
    </location>
</feature>
<dbReference type="Pfam" id="PF00072">
    <property type="entry name" value="Response_reg"/>
    <property type="match status" value="1"/>
</dbReference>
<dbReference type="OrthoDB" id="60033at2759"/>
<feature type="compositionally biased region" description="Polar residues" evidence="4">
    <location>
        <begin position="189"/>
        <end position="219"/>
    </location>
</feature>
<feature type="compositionally biased region" description="Gly residues" evidence="4">
    <location>
        <begin position="343"/>
        <end position="352"/>
    </location>
</feature>
<sequence length="786" mass="81927">MSAMGSEDLEHYLRSHADVAVLLTSQFCFYSLGLSPPSGTDHTLPFMQLFGFYLYDTTLQSVHSQPTTSGYAGGGGGRGGYDAAGSMIPPPSMSIPSMNVGKASLMQMSEISRRLGSTSGPGSWNAEENSSQGQSARSSNNGGASGIGGLFSMGSLVGMSKNEAIMRIEEMYRARMNSASSALAGNSNVQTQWASPSSPITSRSQQVGATPNTATSSRGYSLPEASSYPSSSQSQPQQPPTQRPPSASFWSFTQSLADEESSSALGHEGLQVCTIGQFIPRNSADQVSSSSPSGTGATNWNFDPTPLTSGSSTSGAYASAFPTGTSGLRLGDGVVGEKRMGEGRMGGQAGGGGEEEERDEEEEEGEDESEEEERVMPSPVNAVFAGQTTLPSTAASSSSSATVRSNSGTGTRTTRRSLRSKSAPRSTSTSPRSTRRGDASGGAGGSASGGVASGNNGGKKKLRVRRSTFVPGWAVPPRVLLVDDDIVSRKLGSKFLQVFGCTIDVAVDGMSAVNKMNLEKYDLVLMDIVMPKLDGVAATSMIRQFDHLTPIISMTSNSKPNEIMTYYSSGMNDILPKPFTQAGLFEMLEKHLIHLKAIQKMNQVPRSIGVPPLSDASFEQAVTTGAASLSSSLSSSRLQPGLLPPPPPTGSPSISTSDVNSAQLNNTRSPMTMTSGGGGGSGGPYTSAYTGSSSSGIGNSSGSGGQGQERDDDERINPLSGMGLTDEQYNMILQNIVNGESFMNGIDGSAGAGGSGAGEKRRYDESGLTDSEDARREKRSRFEVIE</sequence>
<feature type="region of interest" description="Disordered" evidence="4">
    <location>
        <begin position="114"/>
        <end position="143"/>
    </location>
</feature>
<dbReference type="Gene3D" id="3.40.50.2300">
    <property type="match status" value="1"/>
</dbReference>
<feature type="region of interest" description="Disordered" evidence="4">
    <location>
        <begin position="743"/>
        <end position="786"/>
    </location>
</feature>
<feature type="compositionally biased region" description="Gly residues" evidence="4">
    <location>
        <begin position="439"/>
        <end position="457"/>
    </location>
</feature>
<organism evidence="6 7">
    <name type="scientific">Leucocoprinus leucothites</name>
    <dbReference type="NCBI Taxonomy" id="201217"/>
    <lineage>
        <taxon>Eukaryota</taxon>
        <taxon>Fungi</taxon>
        <taxon>Dikarya</taxon>
        <taxon>Basidiomycota</taxon>
        <taxon>Agaricomycotina</taxon>
        <taxon>Agaricomycetes</taxon>
        <taxon>Agaricomycetidae</taxon>
        <taxon>Agaricales</taxon>
        <taxon>Agaricineae</taxon>
        <taxon>Agaricaceae</taxon>
        <taxon>Leucocoprinus</taxon>
    </lineage>
</organism>
<feature type="compositionally biased region" description="Low complexity" evidence="4">
    <location>
        <begin position="420"/>
        <end position="432"/>
    </location>
</feature>
<evidence type="ECO:0000256" key="3">
    <source>
        <dbReference type="PROSITE-ProRule" id="PRU00169"/>
    </source>
</evidence>
<evidence type="ECO:0000256" key="2">
    <source>
        <dbReference type="ARBA" id="ARBA00023012"/>
    </source>
</evidence>
<feature type="compositionally biased region" description="Polar residues" evidence="4">
    <location>
        <begin position="114"/>
        <end position="129"/>
    </location>
</feature>
<dbReference type="GO" id="GO:0000160">
    <property type="term" value="P:phosphorelay signal transduction system"/>
    <property type="evidence" value="ECO:0007669"/>
    <property type="project" value="UniProtKB-KW"/>
</dbReference>
<dbReference type="InterPro" id="IPR001789">
    <property type="entry name" value="Sig_transdc_resp-reg_receiver"/>
</dbReference>
<dbReference type="InterPro" id="IPR011006">
    <property type="entry name" value="CheY-like_superfamily"/>
</dbReference>
<feature type="region of interest" description="Disordered" evidence="4">
    <location>
        <begin position="283"/>
        <end position="459"/>
    </location>
</feature>
<evidence type="ECO:0000259" key="5">
    <source>
        <dbReference type="PROSITE" id="PS50110"/>
    </source>
</evidence>
<keyword evidence="2" id="KW-0902">Two-component regulatory system</keyword>
<feature type="compositionally biased region" description="Basic and acidic residues" evidence="4">
    <location>
        <begin position="772"/>
        <end position="786"/>
    </location>
</feature>
<dbReference type="CDD" id="cd17546">
    <property type="entry name" value="REC_hyHK_CKI1_RcsC-like"/>
    <property type="match status" value="1"/>
</dbReference>
<gene>
    <name evidence="6" type="ORF">D9756_010128</name>
</gene>
<accession>A0A8H5CTW8</accession>
<dbReference type="EMBL" id="JAACJO010000022">
    <property type="protein sequence ID" value="KAF5347991.1"/>
    <property type="molecule type" value="Genomic_DNA"/>
</dbReference>
<dbReference type="Proteomes" id="UP000559027">
    <property type="component" value="Unassembled WGS sequence"/>
</dbReference>
<proteinExistence type="predicted"/>
<feature type="compositionally biased region" description="Polar residues" evidence="4">
    <location>
        <begin position="283"/>
        <end position="302"/>
    </location>
</feature>
<feature type="compositionally biased region" description="Low complexity" evidence="4">
    <location>
        <begin position="684"/>
        <end position="698"/>
    </location>
</feature>
<feature type="compositionally biased region" description="Acidic residues" evidence="4">
    <location>
        <begin position="353"/>
        <end position="373"/>
    </location>
</feature>
<keyword evidence="7" id="KW-1185">Reference proteome</keyword>